<keyword evidence="6" id="KW-1185">Reference proteome</keyword>
<dbReference type="Gene3D" id="2.60.40.1180">
    <property type="entry name" value="Golgi alpha-mannosidase II"/>
    <property type="match status" value="1"/>
</dbReference>
<feature type="chain" id="PRO_5022998517" evidence="1">
    <location>
        <begin position="22"/>
        <end position="861"/>
    </location>
</feature>
<dbReference type="Pfam" id="PF14498">
    <property type="entry name" value="Glyco_hyd_65N_2"/>
    <property type="match status" value="1"/>
</dbReference>
<dbReference type="AlphaFoldDB" id="A0A5C0VK39"/>
<name>A0A5C0VK39_9SPHI</name>
<dbReference type="RefSeq" id="WP_149075712.1">
    <property type="nucleotide sequence ID" value="NZ_CP043329.1"/>
</dbReference>
<dbReference type="SUPFAM" id="SSF48208">
    <property type="entry name" value="Six-hairpin glycosidases"/>
    <property type="match status" value="1"/>
</dbReference>
<dbReference type="GO" id="GO:0005975">
    <property type="term" value="P:carbohydrate metabolic process"/>
    <property type="evidence" value="ECO:0007669"/>
    <property type="project" value="InterPro"/>
</dbReference>
<evidence type="ECO:0000259" key="3">
    <source>
        <dbReference type="Pfam" id="PF21307"/>
    </source>
</evidence>
<dbReference type="InterPro" id="IPR027414">
    <property type="entry name" value="GH95_N_dom"/>
</dbReference>
<feature type="domain" description="Glycosyl hydrolase family 95 catalytic" evidence="4">
    <location>
        <begin position="302"/>
        <end position="736"/>
    </location>
</feature>
<dbReference type="InterPro" id="IPR049053">
    <property type="entry name" value="AFCA-like_C"/>
</dbReference>
<dbReference type="InterPro" id="IPR012341">
    <property type="entry name" value="6hp_glycosidase-like_sf"/>
</dbReference>
<keyword evidence="5" id="KW-0378">Hydrolase</keyword>
<dbReference type="Pfam" id="PF22124">
    <property type="entry name" value="Glyco_hydro_95_cat"/>
    <property type="match status" value="1"/>
</dbReference>
<dbReference type="KEGG" id="pej:FYC62_16375"/>
<dbReference type="PANTHER" id="PTHR31084:SF0">
    <property type="entry name" value="ALPHA-L-FUCOSIDASE 2"/>
    <property type="match status" value="1"/>
</dbReference>
<dbReference type="Gene3D" id="1.50.10.10">
    <property type="match status" value="1"/>
</dbReference>
<keyword evidence="1" id="KW-0732">Signal</keyword>
<dbReference type="Pfam" id="PF21307">
    <property type="entry name" value="Glyco_hydro_95_C"/>
    <property type="match status" value="1"/>
</dbReference>
<protein>
    <submittedName>
        <fullName evidence="5">Glycoside hydrolase family 95 protein</fullName>
    </submittedName>
</protein>
<sequence length="861" mass="96484">MMLKRFLLIVATSLSAHLVAAQENSNKLWYQSPARVWEEALPLGNAKTGAMVFGNISKERLQLNNNTLWSGYPNAGNNPKGVAALPLVRQAIITEDYGKATDIWKKNLQGPYSARYLTMADLYLDFKFKDSTATTYRRELDISKAIHQVTYKVGGVTYTRETFISHPDKVLLIRITADKPNAISFNTELHSKLKYTTKANAANYLVLKGKAPKHVAHRSAEPEQIVYDEKEGMTFEVHLKIKTEGGSVKSLQNQLQVSKANAVTIYLTDATSYNGFDKSPGLEGKNPAIQAQADMNKAFVKSYTAMKQLHVADHQKLFNRISFTLKSNPDLDKLPTNIRLQRQGISGNDQGLQALYFQFGRYLMIAGSRPGSLPTNLQGIWNDLVQPPWGSNFTANINTQMNYWPAENGNLSELHAPLFDFIGRLAINGKETLKTNYGINEGWTVHHNTDIWAKTSPTGGYDWDPRGTPRWSAWAMGSPWFCMHLYDHYLYTGDINFLRNKAYPLMKGAAQFLLNWLQEDAKGHLVTNPSTSPENVFKIDGKEYEMSMATTMDMGITKEFFAAYLNTAKVLNVDAALRTRVENAYQKLYPYKIGKHGQLQEWFKDWDDPEDKHRHISHLFGLFPGNHITPQNTPELAAASKQSLIHRGDVSTGWSMAWKINWWARLQNGNKALEILKTGLTEIDPVQKKESGAGANAQLSNFQMSGGGTYPNLFDAHPPFQIDGNFGATAGVIEMLMQSHTDAISLLPALPEEWQQGSMKGIKARGNFTVDITWDKGQLKQATLISHLGGNCRLTTKIPVKVVGVVSKAASGKNPNPLYYHFDDVKFDKVAQAKLPDLNTNKEFTIDFNTQKGMKYIIMPL</sequence>
<proteinExistence type="predicted"/>
<evidence type="ECO:0000256" key="1">
    <source>
        <dbReference type="SAM" id="SignalP"/>
    </source>
</evidence>
<dbReference type="FunFam" id="1.50.10.10:FF:000028">
    <property type="entry name" value="Alpha-L-fucosidase 2"/>
    <property type="match status" value="1"/>
</dbReference>
<feature type="domain" description="Glycosyl hydrolase family 95 N-terminal" evidence="2">
    <location>
        <begin position="28"/>
        <end position="274"/>
    </location>
</feature>
<evidence type="ECO:0000313" key="6">
    <source>
        <dbReference type="Proteomes" id="UP000323653"/>
    </source>
</evidence>
<dbReference type="PIRSF" id="PIRSF007663">
    <property type="entry name" value="UCP007663"/>
    <property type="match status" value="1"/>
</dbReference>
<dbReference type="InterPro" id="IPR008928">
    <property type="entry name" value="6-hairpin_glycosidase_sf"/>
</dbReference>
<accession>A0A5C0VK39</accession>
<feature type="domain" description="Alpha fucosidase A-like C-terminal" evidence="3">
    <location>
        <begin position="738"/>
        <end position="804"/>
    </location>
</feature>
<feature type="signal peptide" evidence="1">
    <location>
        <begin position="1"/>
        <end position="21"/>
    </location>
</feature>
<dbReference type="Gene3D" id="2.70.98.50">
    <property type="entry name" value="putative glycoside hydrolase family protein from bacillus halodurans"/>
    <property type="match status" value="1"/>
</dbReference>
<dbReference type="Proteomes" id="UP000323653">
    <property type="component" value="Chromosome"/>
</dbReference>
<dbReference type="InterPro" id="IPR016518">
    <property type="entry name" value="Alpha-L-fucosidase"/>
</dbReference>
<gene>
    <name evidence="5" type="ORF">FYC62_16375</name>
</gene>
<dbReference type="InterPro" id="IPR013780">
    <property type="entry name" value="Glyco_hydro_b"/>
</dbReference>
<evidence type="ECO:0000259" key="4">
    <source>
        <dbReference type="Pfam" id="PF22124"/>
    </source>
</evidence>
<dbReference type="PANTHER" id="PTHR31084">
    <property type="entry name" value="ALPHA-L-FUCOSIDASE 2"/>
    <property type="match status" value="1"/>
</dbReference>
<dbReference type="InterPro" id="IPR054363">
    <property type="entry name" value="GH95_cat"/>
</dbReference>
<dbReference type="GO" id="GO:0004560">
    <property type="term" value="F:alpha-L-fucosidase activity"/>
    <property type="evidence" value="ECO:0007669"/>
    <property type="project" value="InterPro"/>
</dbReference>
<evidence type="ECO:0000313" key="5">
    <source>
        <dbReference type="EMBL" id="QEK53075.1"/>
    </source>
</evidence>
<dbReference type="EMBL" id="CP043329">
    <property type="protein sequence ID" value="QEK53075.1"/>
    <property type="molecule type" value="Genomic_DNA"/>
</dbReference>
<evidence type="ECO:0000259" key="2">
    <source>
        <dbReference type="Pfam" id="PF14498"/>
    </source>
</evidence>
<organism evidence="5 6">
    <name type="scientific">Pedobacter aquae</name>
    <dbReference type="NCBI Taxonomy" id="2605747"/>
    <lineage>
        <taxon>Bacteria</taxon>
        <taxon>Pseudomonadati</taxon>
        <taxon>Bacteroidota</taxon>
        <taxon>Sphingobacteriia</taxon>
        <taxon>Sphingobacteriales</taxon>
        <taxon>Sphingobacteriaceae</taxon>
        <taxon>Pedobacter</taxon>
    </lineage>
</organism>
<reference evidence="5 6" key="1">
    <citation type="submission" date="2019-08" db="EMBL/GenBank/DDBJ databases">
        <title>Pedobacter sp. nov., isolated from Han river, South Korea.</title>
        <authorList>
            <person name="Lee D.-H."/>
            <person name="Kim Y.-S."/>
            <person name="Hwang E.-M."/>
            <person name="Le Tran T.C."/>
            <person name="Cha C.-J."/>
        </authorList>
    </citation>
    <scope>NUCLEOTIDE SEQUENCE [LARGE SCALE GENOMIC DNA]</scope>
    <source>
        <strain evidence="5 6">CJ43</strain>
    </source>
</reference>